<evidence type="ECO:0000313" key="2">
    <source>
        <dbReference type="EMBL" id="GHJ83699.1"/>
    </source>
</evidence>
<protein>
    <submittedName>
        <fullName evidence="2">Uncharacterized protein</fullName>
    </submittedName>
</protein>
<reference evidence="2" key="1">
    <citation type="submission" date="2020-07" db="EMBL/GenBank/DDBJ databases">
        <title>Draft Genome Sequence of a Deep-Sea Yeast, Naganishia (Cryptococcus) liquefaciens strain N6.</title>
        <authorList>
            <person name="Han Y.W."/>
            <person name="Kajitani R."/>
            <person name="Morimoto H."/>
            <person name="Parhat M."/>
            <person name="Tsubouchi H."/>
            <person name="Bakenova O."/>
            <person name="Ogata M."/>
            <person name="Argunhan B."/>
            <person name="Aoki R."/>
            <person name="Kajiwara S."/>
            <person name="Itoh T."/>
            <person name="Iwasaki H."/>
        </authorList>
    </citation>
    <scope>NUCLEOTIDE SEQUENCE</scope>
    <source>
        <strain evidence="2">N6</strain>
    </source>
</reference>
<name>A0A8H3TMS3_9TREE</name>
<keyword evidence="1" id="KW-0812">Transmembrane</keyword>
<sequence>MPRSRRDHPGRRDPEPNPVEWVVVMLTRGLYALFDGLDQLLGGQGGHQRGPESLMGAVGFLVCKLSPLDARGRTRHGWTARSDLLAQIAEHNPSLADVFSGPIDPRIPNHGAVVCGSRFLKFSAGLFFVNYLYRTLGLYLAELFAFYYLFYATKTEASQRNDTIRLQHLRIFILYTAGLLLDQCSSLPQNVTNLWPYWLIIITTTRFGRFERPVAHEALIWIDSATTLAPRILSKSSERSSRRSRKNDCHRSIISYQGILGLVSSKDSTRLDADMERHRLSRIQAPLKAQLANKLCFWAIWHAVFLVENFPLLGFVASRAGAKYLLVKTFVMMLCLNWYLPPSQDTPPMGLAQMIIGFIMHGF</sequence>
<dbReference type="Proteomes" id="UP000620104">
    <property type="component" value="Unassembled WGS sequence"/>
</dbReference>
<organism evidence="2 3">
    <name type="scientific">Naganishia liquefaciens</name>
    <dbReference type="NCBI Taxonomy" id="104408"/>
    <lineage>
        <taxon>Eukaryota</taxon>
        <taxon>Fungi</taxon>
        <taxon>Dikarya</taxon>
        <taxon>Basidiomycota</taxon>
        <taxon>Agaricomycotina</taxon>
        <taxon>Tremellomycetes</taxon>
        <taxon>Filobasidiales</taxon>
        <taxon>Filobasidiaceae</taxon>
        <taxon>Naganishia</taxon>
    </lineage>
</organism>
<proteinExistence type="predicted"/>
<keyword evidence="1" id="KW-0472">Membrane</keyword>
<dbReference type="EMBL" id="BLZA01000002">
    <property type="protein sequence ID" value="GHJ83699.1"/>
    <property type="molecule type" value="Genomic_DNA"/>
</dbReference>
<dbReference type="OrthoDB" id="2593282at2759"/>
<keyword evidence="3" id="KW-1185">Reference proteome</keyword>
<evidence type="ECO:0000313" key="3">
    <source>
        <dbReference type="Proteomes" id="UP000620104"/>
    </source>
</evidence>
<dbReference type="AlphaFoldDB" id="A0A8H3TMS3"/>
<gene>
    <name evidence="2" type="ORF">NliqN6_0101</name>
</gene>
<comment type="caution">
    <text evidence="2">The sequence shown here is derived from an EMBL/GenBank/DDBJ whole genome shotgun (WGS) entry which is preliminary data.</text>
</comment>
<keyword evidence="1" id="KW-1133">Transmembrane helix</keyword>
<evidence type="ECO:0000256" key="1">
    <source>
        <dbReference type="SAM" id="Phobius"/>
    </source>
</evidence>
<accession>A0A8H3TMS3</accession>
<feature type="transmembrane region" description="Helical" evidence="1">
    <location>
        <begin position="131"/>
        <end position="151"/>
    </location>
</feature>
<feature type="transmembrane region" description="Helical" evidence="1">
    <location>
        <begin position="298"/>
        <end position="317"/>
    </location>
</feature>